<dbReference type="Gene3D" id="3.40.50.2300">
    <property type="match status" value="2"/>
</dbReference>
<dbReference type="Ensembl" id="ENSOMET00000004971.1">
    <property type="protein sequence ID" value="ENSOMEP00000026277.1"/>
    <property type="gene ID" value="ENSOMEG00000008134.1"/>
</dbReference>
<dbReference type="PRINTS" id="PR00248">
    <property type="entry name" value="GPCRMGR"/>
</dbReference>
<feature type="domain" description="G-protein coupled receptors family 3 profile" evidence="14">
    <location>
        <begin position="590"/>
        <end position="853"/>
    </location>
</feature>
<dbReference type="Pfam" id="PF07562">
    <property type="entry name" value="NCD3G"/>
    <property type="match status" value="1"/>
</dbReference>
<dbReference type="Pfam" id="PF00003">
    <property type="entry name" value="7tm_3"/>
    <property type="match status" value="1"/>
</dbReference>
<accession>A0A3B3D805</accession>
<feature type="transmembrane region" description="Helical" evidence="12">
    <location>
        <begin position="659"/>
        <end position="684"/>
    </location>
</feature>
<dbReference type="Gene3D" id="2.10.50.30">
    <property type="entry name" value="GPCR, family 3, nine cysteines domain"/>
    <property type="match status" value="1"/>
</dbReference>
<comment type="subcellular location">
    <subcellularLocation>
        <location evidence="1">Cell membrane</location>
        <topology evidence="1">Multi-pass membrane protein</topology>
    </subcellularLocation>
</comment>
<dbReference type="InterPro" id="IPR001828">
    <property type="entry name" value="ANF_lig-bd_rcpt"/>
</dbReference>
<keyword evidence="16" id="KW-1185">Reference proteome</keyword>
<dbReference type="InterPro" id="IPR000337">
    <property type="entry name" value="GPCR_3"/>
</dbReference>
<keyword evidence="3" id="KW-1003">Cell membrane</keyword>
<feature type="transmembrane region" description="Helical" evidence="12">
    <location>
        <begin position="784"/>
        <end position="804"/>
    </location>
</feature>
<feature type="signal peptide" evidence="13">
    <location>
        <begin position="1"/>
        <end position="25"/>
    </location>
</feature>
<dbReference type="GeneTree" id="ENSGT01150000286997"/>
<sequence length="853" mass="95236">MALLAANVLAFIVLFSGSSCTAGEADSCVFLGEKEELSLYEDGDVVIGGLFPLHFSPVSSLLTYKTKPPPNSYNYFSSRALRWMYTMTFAIKEINKRSDFLSNITLGFHIRDSCDDIPVSLRATLQLVNGQPESNLPTETVDRRVSSVIIGDAGSGVSMALLRSLGSFHIPLVSYFASCSCLSSQREFPTFMRTMPSDAFQIRALVQLVRYFGWTWVGLIGVESDYATFAIQLFLQESVHYGVCAAYTHFYPVDLNQQALDELLNVIQTKTSKVIINFSGESEMQGILREVQRRNMTGLQWIASEAWATAKSLWEKSGKLLLGTLGFAIQRADVIPGLHQHLTSLDPLSIHKTAFLTEFWEETFKCRLNDSINTHYHGEDTNHDRKTCKGTEKLDDVYSPYFDVTQLRVSYNVYKAVYLVAHALQDMSNCKDGEGPFQNGSCANPKNFRPWELLHYMKHANFSVLGKEVNFDLNGDPIAYYDLMNWQQMPDGSLITKNNKSFRVIPEVQNFALQALQSVCSESCPPGFRVARRKGEPICCYDCIPCAEGEISNATDSLECSPCSEDTWPDAAREACIPKTVEYLSYYDVLGILLCATSVFGACVSLFVVAVFFKYKDTPIVRANNMELSFLLLVFLAICFLVGLLFIGEPSDWLCLIKFPAFGISFALCISCLLAKTSVVLMAFRARLPGSNVMKWFGPKQQRASVLLGTAIQVLVCLSWLLTAPPHANNNTNYHSSTIIIECVTGSEIGFWCVLGYIGFLACMCLAMAFLARKLPDNFNEAKFITFSMLIFFAVWITFIPVYMSTVGKYTVAVHVFAILASSLGLLLCIFAPKCYIILLRPDKNCKKKSMQK</sequence>
<evidence type="ECO:0000256" key="10">
    <source>
        <dbReference type="ARBA" id="ARBA00023180"/>
    </source>
</evidence>
<dbReference type="FunFam" id="2.10.50.30:FF:000002">
    <property type="entry name" value="Vomeronasal 2 receptor, h1"/>
    <property type="match status" value="1"/>
</dbReference>
<evidence type="ECO:0000256" key="4">
    <source>
        <dbReference type="ARBA" id="ARBA00022692"/>
    </source>
</evidence>
<feature type="transmembrane region" description="Helical" evidence="12">
    <location>
        <begin position="625"/>
        <end position="647"/>
    </location>
</feature>
<evidence type="ECO:0000256" key="7">
    <source>
        <dbReference type="ARBA" id="ARBA00023040"/>
    </source>
</evidence>
<dbReference type="AlphaFoldDB" id="A0A3B3D805"/>
<dbReference type="InterPro" id="IPR000068">
    <property type="entry name" value="GPCR_3_Ca_sens_rcpt-rel"/>
</dbReference>
<keyword evidence="5 13" id="KW-0732">Signal</keyword>
<reference evidence="15" key="1">
    <citation type="submission" date="2025-08" db="UniProtKB">
        <authorList>
            <consortium name="Ensembl"/>
        </authorList>
    </citation>
    <scope>IDENTIFICATION</scope>
</reference>
<evidence type="ECO:0000256" key="9">
    <source>
        <dbReference type="ARBA" id="ARBA00023170"/>
    </source>
</evidence>
<evidence type="ECO:0000256" key="12">
    <source>
        <dbReference type="SAM" id="Phobius"/>
    </source>
</evidence>
<keyword evidence="10" id="KW-0325">Glycoprotein</keyword>
<keyword evidence="9" id="KW-0675">Receptor</keyword>
<feature type="transmembrane region" description="Helical" evidence="12">
    <location>
        <begin position="704"/>
        <end position="722"/>
    </location>
</feature>
<protein>
    <submittedName>
        <fullName evidence="15">Olfactory receptor C family, x3</fullName>
    </submittedName>
</protein>
<dbReference type="PRINTS" id="PR01535">
    <property type="entry name" value="VOMERONASL2R"/>
</dbReference>
<dbReference type="InterPro" id="IPR011500">
    <property type="entry name" value="GPCR_3_9-Cys_dom"/>
</dbReference>
<dbReference type="GO" id="GO:0004930">
    <property type="term" value="F:G protein-coupled receptor activity"/>
    <property type="evidence" value="ECO:0007669"/>
    <property type="project" value="UniProtKB-KW"/>
</dbReference>
<keyword evidence="4 12" id="KW-0812">Transmembrane</keyword>
<evidence type="ECO:0000256" key="3">
    <source>
        <dbReference type="ARBA" id="ARBA00022475"/>
    </source>
</evidence>
<organism evidence="15 16">
    <name type="scientific">Oryzias melastigma</name>
    <name type="common">Marine medaka</name>
    <dbReference type="NCBI Taxonomy" id="30732"/>
    <lineage>
        <taxon>Eukaryota</taxon>
        <taxon>Metazoa</taxon>
        <taxon>Chordata</taxon>
        <taxon>Craniata</taxon>
        <taxon>Vertebrata</taxon>
        <taxon>Euteleostomi</taxon>
        <taxon>Actinopterygii</taxon>
        <taxon>Neopterygii</taxon>
        <taxon>Teleostei</taxon>
        <taxon>Neoteleostei</taxon>
        <taxon>Acanthomorphata</taxon>
        <taxon>Ovalentaria</taxon>
        <taxon>Atherinomorphae</taxon>
        <taxon>Beloniformes</taxon>
        <taxon>Adrianichthyidae</taxon>
        <taxon>Oryziinae</taxon>
        <taxon>Oryzias</taxon>
    </lineage>
</organism>
<dbReference type="PROSITE" id="PS50259">
    <property type="entry name" value="G_PROTEIN_RECEP_F3_4"/>
    <property type="match status" value="1"/>
</dbReference>
<dbReference type="PANTHER" id="PTHR24061">
    <property type="entry name" value="CALCIUM-SENSING RECEPTOR-RELATED"/>
    <property type="match status" value="1"/>
</dbReference>
<dbReference type="InterPro" id="IPR028082">
    <property type="entry name" value="Peripla_BP_I"/>
</dbReference>
<evidence type="ECO:0000256" key="1">
    <source>
        <dbReference type="ARBA" id="ARBA00004651"/>
    </source>
</evidence>
<reference evidence="15" key="2">
    <citation type="submission" date="2025-09" db="UniProtKB">
        <authorList>
            <consortium name="Ensembl"/>
        </authorList>
    </citation>
    <scope>IDENTIFICATION</scope>
</reference>
<dbReference type="InterPro" id="IPR017979">
    <property type="entry name" value="GPCR_3_CS"/>
</dbReference>
<dbReference type="Pfam" id="PF01094">
    <property type="entry name" value="ANF_receptor"/>
    <property type="match status" value="1"/>
</dbReference>
<dbReference type="GO" id="GO:0005886">
    <property type="term" value="C:plasma membrane"/>
    <property type="evidence" value="ECO:0007669"/>
    <property type="project" value="UniProtKB-SubCell"/>
</dbReference>
<evidence type="ECO:0000256" key="13">
    <source>
        <dbReference type="SAM" id="SignalP"/>
    </source>
</evidence>
<keyword evidence="7" id="KW-0297">G-protein coupled receptor</keyword>
<feature type="transmembrane region" description="Helical" evidence="12">
    <location>
        <begin position="816"/>
        <end position="839"/>
    </location>
</feature>
<feature type="transmembrane region" description="Helical" evidence="12">
    <location>
        <begin position="749"/>
        <end position="772"/>
    </location>
</feature>
<evidence type="ECO:0000256" key="2">
    <source>
        <dbReference type="ARBA" id="ARBA00007242"/>
    </source>
</evidence>
<dbReference type="PROSITE" id="PS00981">
    <property type="entry name" value="G_PROTEIN_RECEP_F3_3"/>
    <property type="match status" value="1"/>
</dbReference>
<dbReference type="CDD" id="cd15283">
    <property type="entry name" value="7tmC_V2R_pheromone"/>
    <property type="match status" value="1"/>
</dbReference>
<evidence type="ECO:0000256" key="8">
    <source>
        <dbReference type="ARBA" id="ARBA00023136"/>
    </source>
</evidence>
<evidence type="ECO:0000256" key="6">
    <source>
        <dbReference type="ARBA" id="ARBA00022989"/>
    </source>
</evidence>
<dbReference type="InterPro" id="IPR004073">
    <property type="entry name" value="GPCR_3_vmron_rcpt_2"/>
</dbReference>
<evidence type="ECO:0000256" key="5">
    <source>
        <dbReference type="ARBA" id="ARBA00022729"/>
    </source>
</evidence>
<keyword evidence="11" id="KW-0807">Transducer</keyword>
<dbReference type="InterPro" id="IPR017978">
    <property type="entry name" value="GPCR_3_C"/>
</dbReference>
<proteinExistence type="inferred from homology"/>
<dbReference type="InterPro" id="IPR038550">
    <property type="entry name" value="GPCR_3_9-Cys_sf"/>
</dbReference>
<evidence type="ECO:0000259" key="14">
    <source>
        <dbReference type="PROSITE" id="PS50259"/>
    </source>
</evidence>
<evidence type="ECO:0000313" key="15">
    <source>
        <dbReference type="Ensembl" id="ENSOMEP00000026277.1"/>
    </source>
</evidence>
<evidence type="ECO:0000256" key="11">
    <source>
        <dbReference type="ARBA" id="ARBA00023224"/>
    </source>
</evidence>
<feature type="transmembrane region" description="Helical" evidence="12">
    <location>
        <begin position="589"/>
        <end position="613"/>
    </location>
</feature>
<keyword evidence="8 12" id="KW-0472">Membrane</keyword>
<name>A0A3B3D805_ORYME</name>
<dbReference type="PANTHER" id="PTHR24061:SF511">
    <property type="entry name" value="EXTRACELLULAR CALCIUM-SENSING RECEPTOR-RELATED"/>
    <property type="match status" value="1"/>
</dbReference>
<keyword evidence="6 12" id="KW-1133">Transmembrane helix</keyword>
<dbReference type="FunFam" id="3.40.50.2300:FF:000016">
    <property type="entry name" value="Taste 1 receptor member 2"/>
    <property type="match status" value="1"/>
</dbReference>
<dbReference type="Proteomes" id="UP000261560">
    <property type="component" value="Unplaced"/>
</dbReference>
<comment type="similarity">
    <text evidence="2">Belongs to the G-protein coupled receptor 3 family.</text>
</comment>
<feature type="chain" id="PRO_5017308107" evidence="13">
    <location>
        <begin position="26"/>
        <end position="853"/>
    </location>
</feature>
<dbReference type="SUPFAM" id="SSF53822">
    <property type="entry name" value="Periplasmic binding protein-like I"/>
    <property type="match status" value="1"/>
</dbReference>
<evidence type="ECO:0000313" key="16">
    <source>
        <dbReference type="Proteomes" id="UP000261560"/>
    </source>
</evidence>